<organism evidence="17 18">
    <name type="scientific">Paracidobacterium acidisoli</name>
    <dbReference type="NCBI Taxonomy" id="2303751"/>
    <lineage>
        <taxon>Bacteria</taxon>
        <taxon>Pseudomonadati</taxon>
        <taxon>Acidobacteriota</taxon>
        <taxon>Terriglobia</taxon>
        <taxon>Terriglobales</taxon>
        <taxon>Acidobacteriaceae</taxon>
        <taxon>Paracidobacterium</taxon>
    </lineage>
</organism>
<evidence type="ECO:0000256" key="4">
    <source>
        <dbReference type="ARBA" id="ARBA00022475"/>
    </source>
</evidence>
<dbReference type="EC" id="2.7.13.3" evidence="3"/>
<dbReference type="PROSITE" id="PS50109">
    <property type="entry name" value="HIS_KIN"/>
    <property type="match status" value="1"/>
</dbReference>
<dbReference type="Pfam" id="PF00672">
    <property type="entry name" value="HAMP"/>
    <property type="match status" value="1"/>
</dbReference>
<dbReference type="AlphaFoldDB" id="A0A372IJ19"/>
<feature type="domain" description="HAMP" evidence="16">
    <location>
        <begin position="174"/>
        <end position="233"/>
    </location>
</feature>
<dbReference type="InterPro" id="IPR005467">
    <property type="entry name" value="His_kinase_dom"/>
</dbReference>
<keyword evidence="10" id="KW-0067">ATP-binding</keyword>
<dbReference type="Gene3D" id="1.10.287.130">
    <property type="match status" value="1"/>
</dbReference>
<dbReference type="InterPro" id="IPR036890">
    <property type="entry name" value="HATPase_C_sf"/>
</dbReference>
<dbReference type="Pfam" id="PF00512">
    <property type="entry name" value="HisKA"/>
    <property type="match status" value="1"/>
</dbReference>
<feature type="transmembrane region" description="Helical" evidence="14">
    <location>
        <begin position="158"/>
        <end position="176"/>
    </location>
</feature>
<dbReference type="CDD" id="cd00082">
    <property type="entry name" value="HisKA"/>
    <property type="match status" value="1"/>
</dbReference>
<keyword evidence="6" id="KW-0808">Transferase</keyword>
<evidence type="ECO:0000259" key="15">
    <source>
        <dbReference type="PROSITE" id="PS50109"/>
    </source>
</evidence>
<dbReference type="SUPFAM" id="SSF158472">
    <property type="entry name" value="HAMP domain-like"/>
    <property type="match status" value="1"/>
</dbReference>
<dbReference type="PRINTS" id="PR00344">
    <property type="entry name" value="BCTRLSENSOR"/>
</dbReference>
<name>A0A372IJ19_9BACT</name>
<dbReference type="RefSeq" id="WP_117303541.1">
    <property type="nucleotide sequence ID" value="NZ_QVQT02000009.1"/>
</dbReference>
<dbReference type="CDD" id="cd06225">
    <property type="entry name" value="HAMP"/>
    <property type="match status" value="1"/>
</dbReference>
<dbReference type="InterPro" id="IPR003661">
    <property type="entry name" value="HisK_dim/P_dom"/>
</dbReference>
<dbReference type="OrthoDB" id="9813151at2"/>
<dbReference type="Proteomes" id="UP000264702">
    <property type="component" value="Unassembled WGS sequence"/>
</dbReference>
<dbReference type="EMBL" id="QVQT01000009">
    <property type="protein sequence ID" value="RFU14855.1"/>
    <property type="molecule type" value="Genomic_DNA"/>
</dbReference>
<dbReference type="Gene3D" id="3.30.565.10">
    <property type="entry name" value="Histidine kinase-like ATPase, C-terminal domain"/>
    <property type="match status" value="1"/>
</dbReference>
<dbReference type="PANTHER" id="PTHR45528:SF1">
    <property type="entry name" value="SENSOR HISTIDINE KINASE CPXA"/>
    <property type="match status" value="1"/>
</dbReference>
<keyword evidence="8" id="KW-0547">Nucleotide-binding</keyword>
<keyword evidence="9" id="KW-0418">Kinase</keyword>
<evidence type="ECO:0000313" key="17">
    <source>
        <dbReference type="EMBL" id="RFU14855.1"/>
    </source>
</evidence>
<dbReference type="FunFam" id="3.30.565.10:FF:000006">
    <property type="entry name" value="Sensor histidine kinase WalK"/>
    <property type="match status" value="1"/>
</dbReference>
<comment type="caution">
    <text evidence="17">The sequence shown here is derived from an EMBL/GenBank/DDBJ whole genome shotgun (WGS) entry which is preliminary data.</text>
</comment>
<evidence type="ECO:0000256" key="8">
    <source>
        <dbReference type="ARBA" id="ARBA00022741"/>
    </source>
</evidence>
<dbReference type="SMART" id="SM00304">
    <property type="entry name" value="HAMP"/>
    <property type="match status" value="1"/>
</dbReference>
<comment type="catalytic activity">
    <reaction evidence="1">
        <text>ATP + protein L-histidine = ADP + protein N-phospho-L-histidine.</text>
        <dbReference type="EC" id="2.7.13.3"/>
    </reaction>
</comment>
<feature type="domain" description="Histidine kinase" evidence="15">
    <location>
        <begin position="241"/>
        <end position="459"/>
    </location>
</feature>
<feature type="transmembrane region" description="Helical" evidence="14">
    <location>
        <begin position="5"/>
        <end position="28"/>
    </location>
</feature>
<protein>
    <recommendedName>
        <fullName evidence="3">histidine kinase</fullName>
        <ecNumber evidence="3">2.7.13.3</ecNumber>
    </recommendedName>
</protein>
<evidence type="ECO:0000256" key="11">
    <source>
        <dbReference type="ARBA" id="ARBA00022989"/>
    </source>
</evidence>
<dbReference type="InterPro" id="IPR036097">
    <property type="entry name" value="HisK_dim/P_sf"/>
</dbReference>
<dbReference type="InterPro" id="IPR003660">
    <property type="entry name" value="HAMP_dom"/>
</dbReference>
<evidence type="ECO:0000256" key="14">
    <source>
        <dbReference type="SAM" id="Phobius"/>
    </source>
</evidence>
<dbReference type="SMART" id="SM00388">
    <property type="entry name" value="HisKA"/>
    <property type="match status" value="1"/>
</dbReference>
<keyword evidence="13 14" id="KW-0472">Membrane</keyword>
<evidence type="ECO:0000256" key="13">
    <source>
        <dbReference type="ARBA" id="ARBA00023136"/>
    </source>
</evidence>
<keyword evidence="5" id="KW-0597">Phosphoprotein</keyword>
<keyword evidence="18" id="KW-1185">Reference proteome</keyword>
<evidence type="ECO:0000256" key="7">
    <source>
        <dbReference type="ARBA" id="ARBA00022692"/>
    </source>
</evidence>
<dbReference type="GO" id="GO:0000155">
    <property type="term" value="F:phosphorelay sensor kinase activity"/>
    <property type="evidence" value="ECO:0007669"/>
    <property type="project" value="InterPro"/>
</dbReference>
<dbReference type="Pfam" id="PF02518">
    <property type="entry name" value="HATPase_c"/>
    <property type="match status" value="1"/>
</dbReference>
<dbReference type="InterPro" id="IPR003594">
    <property type="entry name" value="HATPase_dom"/>
</dbReference>
<comment type="subcellular location">
    <subcellularLocation>
        <location evidence="2">Cell membrane</location>
        <topology evidence="2">Multi-pass membrane protein</topology>
    </subcellularLocation>
</comment>
<evidence type="ECO:0000256" key="9">
    <source>
        <dbReference type="ARBA" id="ARBA00022777"/>
    </source>
</evidence>
<evidence type="ECO:0000256" key="3">
    <source>
        <dbReference type="ARBA" id="ARBA00012438"/>
    </source>
</evidence>
<dbReference type="SUPFAM" id="SSF55874">
    <property type="entry name" value="ATPase domain of HSP90 chaperone/DNA topoisomerase II/histidine kinase"/>
    <property type="match status" value="1"/>
</dbReference>
<dbReference type="PANTHER" id="PTHR45528">
    <property type="entry name" value="SENSOR HISTIDINE KINASE CPXA"/>
    <property type="match status" value="1"/>
</dbReference>
<evidence type="ECO:0000259" key="16">
    <source>
        <dbReference type="PROSITE" id="PS50885"/>
    </source>
</evidence>
<keyword evidence="11 14" id="KW-1133">Transmembrane helix</keyword>
<keyword evidence="12" id="KW-0902">Two-component regulatory system</keyword>
<dbReference type="GO" id="GO:0005524">
    <property type="term" value="F:ATP binding"/>
    <property type="evidence" value="ECO:0007669"/>
    <property type="project" value="UniProtKB-KW"/>
</dbReference>
<evidence type="ECO:0000256" key="2">
    <source>
        <dbReference type="ARBA" id="ARBA00004651"/>
    </source>
</evidence>
<keyword evidence="7 14" id="KW-0812">Transmembrane</keyword>
<dbReference type="InterPro" id="IPR004358">
    <property type="entry name" value="Sig_transdc_His_kin-like_C"/>
</dbReference>
<dbReference type="SMART" id="SM00387">
    <property type="entry name" value="HATPase_c"/>
    <property type="match status" value="1"/>
</dbReference>
<evidence type="ECO:0000256" key="5">
    <source>
        <dbReference type="ARBA" id="ARBA00022553"/>
    </source>
</evidence>
<reference evidence="17 18" key="1">
    <citation type="submission" date="2018-08" db="EMBL/GenBank/DDBJ databases">
        <title>Acidipila sp. 4G-K13, an acidobacterium isolated from forest soil.</title>
        <authorList>
            <person name="Gao Z.-H."/>
            <person name="Qiu L.-H."/>
        </authorList>
    </citation>
    <scope>NUCLEOTIDE SEQUENCE [LARGE SCALE GENOMIC DNA]</scope>
    <source>
        <strain evidence="17 18">4G-K13</strain>
    </source>
</reference>
<evidence type="ECO:0000256" key="12">
    <source>
        <dbReference type="ARBA" id="ARBA00023012"/>
    </source>
</evidence>
<evidence type="ECO:0000313" key="18">
    <source>
        <dbReference type="Proteomes" id="UP000264702"/>
    </source>
</evidence>
<keyword evidence="4" id="KW-1003">Cell membrane</keyword>
<dbReference type="Gene3D" id="1.10.8.500">
    <property type="entry name" value="HAMP domain in histidine kinase"/>
    <property type="match status" value="1"/>
</dbReference>
<proteinExistence type="predicted"/>
<dbReference type="PROSITE" id="PS50885">
    <property type="entry name" value="HAMP"/>
    <property type="match status" value="1"/>
</dbReference>
<sequence length="470" mass="52573">MRGLFLKIFVIFWIAQSFIFVISTALILSHRYVGPDVFFDTLYHSLRNEALGAADAYDLSGCKSLHFYVETLQQDVQLNDASFQPVCGADGVDAATARTIYAVNPGRITGKQVGNKYVWSVPVTSSKGTRFYFFISRPHRPDHISWYRDLLHFSSPQLPVAIVVCGITTFILVLLLTRPIARLRAAASELALGNLKARVAWPGPKGRIFQEDEIQALVHDFNHMAERLESLVDAQQMLLRDVSHELRSPLARLSVALELAREENQPRMATHLERIEREAARLNSLIGQLLTLSSMESMESSEKPEPFSLNDVIEQVIPDAEYEARQRNCEIRASLECECMIRGNPELIYRAVENIVRNAIRYTEAGCPVDIRLTTESNATGEIALLEIHDNGPGIPEEQLKTIFRPFYRVDHARSRDTGGFGVGLAIADRAVKLHHGELRASNRAEGGAMIQMRLPAASVHACNVVTSHF</sequence>
<accession>A0A372IJ19</accession>
<dbReference type="GO" id="GO:0005886">
    <property type="term" value="C:plasma membrane"/>
    <property type="evidence" value="ECO:0007669"/>
    <property type="project" value="UniProtKB-SubCell"/>
</dbReference>
<gene>
    <name evidence="17" type="ORF">D0Y96_19860</name>
</gene>
<evidence type="ECO:0000256" key="1">
    <source>
        <dbReference type="ARBA" id="ARBA00000085"/>
    </source>
</evidence>
<dbReference type="InterPro" id="IPR050398">
    <property type="entry name" value="HssS/ArlS-like"/>
</dbReference>
<dbReference type="SUPFAM" id="SSF47384">
    <property type="entry name" value="Homodimeric domain of signal transducing histidine kinase"/>
    <property type="match status" value="1"/>
</dbReference>
<evidence type="ECO:0000256" key="6">
    <source>
        <dbReference type="ARBA" id="ARBA00022679"/>
    </source>
</evidence>
<evidence type="ECO:0000256" key="10">
    <source>
        <dbReference type="ARBA" id="ARBA00022840"/>
    </source>
</evidence>